<keyword evidence="13" id="KW-1185">Reference proteome</keyword>
<dbReference type="GO" id="GO:0003682">
    <property type="term" value="F:chromatin binding"/>
    <property type="evidence" value="ECO:0007669"/>
    <property type="project" value="TreeGrafter"/>
</dbReference>
<evidence type="ECO:0000256" key="8">
    <source>
        <dbReference type="ARBA" id="ARBA00023242"/>
    </source>
</evidence>
<evidence type="ECO:0000256" key="4">
    <source>
        <dbReference type="ARBA" id="ARBA00022801"/>
    </source>
</evidence>
<dbReference type="GO" id="GO:0016787">
    <property type="term" value="F:hydrolase activity"/>
    <property type="evidence" value="ECO:0007669"/>
    <property type="project" value="UniProtKB-KW"/>
</dbReference>
<dbReference type="Pfam" id="PF00271">
    <property type="entry name" value="Helicase_C"/>
    <property type="match status" value="1"/>
</dbReference>
<dbReference type="GO" id="GO:0044027">
    <property type="term" value="P:negative regulation of gene expression via chromosomal CpG island methylation"/>
    <property type="evidence" value="ECO:0007669"/>
    <property type="project" value="TreeGrafter"/>
</dbReference>
<dbReference type="GO" id="GO:0005634">
    <property type="term" value="C:nucleus"/>
    <property type="evidence" value="ECO:0007669"/>
    <property type="project" value="UniProtKB-SubCell"/>
</dbReference>
<dbReference type="InterPro" id="IPR038718">
    <property type="entry name" value="SNF2-like_sf"/>
</dbReference>
<feature type="compositionally biased region" description="Basic and acidic residues" evidence="9">
    <location>
        <begin position="111"/>
        <end position="140"/>
    </location>
</feature>
<dbReference type="InterPro" id="IPR049730">
    <property type="entry name" value="SNF2/RAD54-like_C"/>
</dbReference>
<comment type="similarity">
    <text evidence="2">Belongs to the SNF2/RAD54 helicase family.</text>
</comment>
<feature type="compositionally biased region" description="Basic residues" evidence="9">
    <location>
        <begin position="167"/>
        <end position="178"/>
    </location>
</feature>
<evidence type="ECO:0000256" key="5">
    <source>
        <dbReference type="ARBA" id="ARBA00022806"/>
    </source>
</evidence>
<dbReference type="PANTHER" id="PTHR47161:SF1">
    <property type="entry name" value="LYMPHOID-SPECIFIC HELICASE"/>
    <property type="match status" value="1"/>
</dbReference>
<dbReference type="GO" id="GO:0031508">
    <property type="term" value="P:pericentric heterochromatin formation"/>
    <property type="evidence" value="ECO:0007669"/>
    <property type="project" value="TreeGrafter"/>
</dbReference>
<dbReference type="OrthoDB" id="5857104at2759"/>
<protein>
    <submittedName>
        <fullName evidence="12">19815_t:CDS:1</fullName>
    </submittedName>
</protein>
<feature type="compositionally biased region" description="Polar residues" evidence="9">
    <location>
        <begin position="185"/>
        <end position="196"/>
    </location>
</feature>
<evidence type="ECO:0000313" key="13">
    <source>
        <dbReference type="Proteomes" id="UP000789405"/>
    </source>
</evidence>
<accession>A0A9N9C6G2</accession>
<dbReference type="FunFam" id="3.40.50.10810:FF:000015">
    <property type="entry name" value="lymphoid-specific helicase isoform X1"/>
    <property type="match status" value="1"/>
</dbReference>
<evidence type="ECO:0000256" key="9">
    <source>
        <dbReference type="SAM" id="MobiDB-lite"/>
    </source>
</evidence>
<reference evidence="12" key="1">
    <citation type="submission" date="2021-06" db="EMBL/GenBank/DDBJ databases">
        <authorList>
            <person name="Kallberg Y."/>
            <person name="Tangrot J."/>
            <person name="Rosling A."/>
        </authorList>
    </citation>
    <scope>NUCLEOTIDE SEQUENCE</scope>
    <source>
        <strain evidence="12">MA453B</strain>
    </source>
</reference>
<keyword evidence="8" id="KW-0539">Nucleus</keyword>
<feature type="compositionally biased region" description="Polar residues" evidence="9">
    <location>
        <begin position="205"/>
        <end position="217"/>
    </location>
</feature>
<evidence type="ECO:0000256" key="2">
    <source>
        <dbReference type="ARBA" id="ARBA00007025"/>
    </source>
</evidence>
<dbReference type="GO" id="GO:0005721">
    <property type="term" value="C:pericentric heterochromatin"/>
    <property type="evidence" value="ECO:0007669"/>
    <property type="project" value="TreeGrafter"/>
</dbReference>
<keyword evidence="5" id="KW-0347">Helicase</keyword>
<keyword evidence="6" id="KW-0067">ATP-binding</keyword>
<dbReference type="PANTHER" id="PTHR47161">
    <property type="entry name" value="LYMPHOID-SPECIFIC HELICASE"/>
    <property type="match status" value="1"/>
</dbReference>
<dbReference type="Proteomes" id="UP000789405">
    <property type="component" value="Unassembled WGS sequence"/>
</dbReference>
<dbReference type="Gene3D" id="3.40.50.10810">
    <property type="entry name" value="Tandem AAA-ATPase domain"/>
    <property type="match status" value="1"/>
</dbReference>
<name>A0A9N9C6G2_9GLOM</name>
<dbReference type="Pfam" id="PF00176">
    <property type="entry name" value="SNF2-rel_dom"/>
    <property type="match status" value="1"/>
</dbReference>
<dbReference type="InterPro" id="IPR000330">
    <property type="entry name" value="SNF2_N"/>
</dbReference>
<dbReference type="InterPro" id="IPR001650">
    <property type="entry name" value="Helicase_C-like"/>
</dbReference>
<evidence type="ECO:0000256" key="6">
    <source>
        <dbReference type="ARBA" id="ARBA00022840"/>
    </source>
</evidence>
<gene>
    <name evidence="12" type="ORF">DERYTH_LOCUS7255</name>
</gene>
<proteinExistence type="inferred from homology"/>
<evidence type="ECO:0000313" key="12">
    <source>
        <dbReference type="EMBL" id="CAG8592978.1"/>
    </source>
</evidence>
<keyword evidence="7" id="KW-0175">Coiled coil</keyword>
<dbReference type="InterPro" id="IPR014001">
    <property type="entry name" value="Helicase_ATP-bd"/>
</dbReference>
<dbReference type="GO" id="GO:0006346">
    <property type="term" value="P:DNA methylation-dependent constitutive heterochromatin formation"/>
    <property type="evidence" value="ECO:0007669"/>
    <property type="project" value="TreeGrafter"/>
</dbReference>
<keyword evidence="3" id="KW-0547">Nucleotide-binding</keyword>
<dbReference type="Gene3D" id="3.40.50.300">
    <property type="entry name" value="P-loop containing nucleotide triphosphate hydrolases"/>
    <property type="match status" value="1"/>
</dbReference>
<dbReference type="EMBL" id="CAJVPY010003484">
    <property type="protein sequence ID" value="CAG8592978.1"/>
    <property type="molecule type" value="Genomic_DNA"/>
</dbReference>
<organism evidence="12 13">
    <name type="scientific">Dentiscutata erythropus</name>
    <dbReference type="NCBI Taxonomy" id="1348616"/>
    <lineage>
        <taxon>Eukaryota</taxon>
        <taxon>Fungi</taxon>
        <taxon>Fungi incertae sedis</taxon>
        <taxon>Mucoromycota</taxon>
        <taxon>Glomeromycotina</taxon>
        <taxon>Glomeromycetes</taxon>
        <taxon>Diversisporales</taxon>
        <taxon>Gigasporaceae</taxon>
        <taxon>Dentiscutata</taxon>
    </lineage>
</organism>
<feature type="domain" description="Helicase C-terminal" evidence="11">
    <location>
        <begin position="748"/>
        <end position="902"/>
    </location>
</feature>
<dbReference type="GO" id="GO:0004386">
    <property type="term" value="F:helicase activity"/>
    <property type="evidence" value="ECO:0007669"/>
    <property type="project" value="UniProtKB-KW"/>
</dbReference>
<feature type="region of interest" description="Disordered" evidence="9">
    <location>
        <begin position="111"/>
        <end position="235"/>
    </location>
</feature>
<dbReference type="CDD" id="cd18793">
    <property type="entry name" value="SF2_C_SNF"/>
    <property type="match status" value="1"/>
</dbReference>
<dbReference type="SMART" id="SM00487">
    <property type="entry name" value="DEXDc"/>
    <property type="match status" value="1"/>
</dbReference>
<sequence>MSEAKEGLTKMNSDISDFTSASTPPPLDKDSPSFLSTDSSVHTPTEETIITDHMRKEEAKLINESEKENLKILKEKAVADYDALVDKQRVQRLKFLLEKSSLYAQFLANKMERQQEEQRERAQVEEAKRANAKEKVDKIKSGPTRRSSRISSKVADTGSTESPAKPATKKKNNVGKKRKADDANYSISDYLDNNQEVPKRRKSSDSLTDLAGTSSQVDPGDTEDDEPVPVVKDNDLEPNLVISARQPRLVTGGVLREYQLTGVEWLVSLYDNGLNGILADEMGLGKTLQTIAFLAYLWERKIYGPFLIVAPLSTLANWISEIHRFAPTIPCVLYHGTPEQRSHIRSRKLKKLDHTFPIVVTSYEIAMNDRKYLQKFAWKYIVVDEGHRIKNLNCKLIRELKTYQSANRLLLTGTPLQNNLAELWSLLNFLLPDIFDDLDSFQDWFDFSALHEQDGETQILAKEQSNEVVSNLHKILKPFLLRRIKSDVEYDLPKKKEYLLYAPLTLQQKELYDAILNRNIRPFLLAKKMETMHENGSTDMEIDGKAILIIQFNSICHCRLSPLMLYHNTYPEVEQNKSVSEEKVNSRTDEKQVVSEEKVNNCSDEKQVVSEEKVNNCTDEKQVEVRVEVKVEKQVEEQVEERRQSLRTLPRKTYREITDIEFFDALEVEESEPEIDEEEALKNSIKNELDIKARKAVKSINSMRLQNVVMQLRKICNHPYLFDWPVDKETELPKVTEELAAASGKMILLEKLLEALFERGHKVLIFSQFTTMLDIIDDWATIFKGWKLCRIDGSIGQEDRRQQIHDFNTNPEIRLFILSTRAGGLGINLTAADTVIIYDTQDRVHRIGQTKPVIIYRLVTANTVEGKILEKATAKRKLEKLVIHKGKFKLPTSRELPIANLAELAEILMADDSEKFQLAQHGDAVIPESDLVRLMDRSDTAFEKVGTAEAQEEKGVMFKVISEVRDANNDALAQIRFDFGTQKHNIE</sequence>
<comment type="caution">
    <text evidence="12">The sequence shown here is derived from an EMBL/GenBank/DDBJ whole genome shotgun (WGS) entry which is preliminary data.</text>
</comment>
<evidence type="ECO:0000256" key="3">
    <source>
        <dbReference type="ARBA" id="ARBA00022741"/>
    </source>
</evidence>
<evidence type="ECO:0000256" key="1">
    <source>
        <dbReference type="ARBA" id="ARBA00004123"/>
    </source>
</evidence>
<feature type="compositionally biased region" description="Polar residues" evidence="9">
    <location>
        <begin position="33"/>
        <end position="48"/>
    </location>
</feature>
<dbReference type="InterPro" id="IPR027417">
    <property type="entry name" value="P-loop_NTPase"/>
</dbReference>
<feature type="region of interest" description="Disordered" evidence="9">
    <location>
        <begin position="1"/>
        <end position="53"/>
    </location>
</feature>
<dbReference type="PROSITE" id="PS51192">
    <property type="entry name" value="HELICASE_ATP_BIND_1"/>
    <property type="match status" value="1"/>
</dbReference>
<dbReference type="SUPFAM" id="SSF52540">
    <property type="entry name" value="P-loop containing nucleoside triphosphate hydrolases"/>
    <property type="match status" value="2"/>
</dbReference>
<evidence type="ECO:0000259" key="11">
    <source>
        <dbReference type="PROSITE" id="PS51194"/>
    </source>
</evidence>
<dbReference type="AlphaFoldDB" id="A0A9N9C6G2"/>
<dbReference type="PROSITE" id="PS51194">
    <property type="entry name" value="HELICASE_CTER"/>
    <property type="match status" value="1"/>
</dbReference>
<evidence type="ECO:0000259" key="10">
    <source>
        <dbReference type="PROSITE" id="PS51192"/>
    </source>
</evidence>
<feature type="domain" description="Helicase ATP-binding" evidence="10">
    <location>
        <begin position="267"/>
        <end position="433"/>
    </location>
</feature>
<comment type="subcellular location">
    <subcellularLocation>
        <location evidence="1">Nucleus</location>
    </subcellularLocation>
</comment>
<dbReference type="SMART" id="SM00490">
    <property type="entry name" value="HELICc"/>
    <property type="match status" value="1"/>
</dbReference>
<keyword evidence="4" id="KW-0378">Hydrolase</keyword>
<feature type="compositionally biased region" description="Polar residues" evidence="9">
    <location>
        <begin position="10"/>
        <end position="22"/>
    </location>
</feature>
<evidence type="ECO:0000256" key="7">
    <source>
        <dbReference type="ARBA" id="ARBA00023054"/>
    </source>
</evidence>
<dbReference type="GO" id="GO:0005524">
    <property type="term" value="F:ATP binding"/>
    <property type="evidence" value="ECO:0007669"/>
    <property type="project" value="UniProtKB-KW"/>
</dbReference>